<dbReference type="GO" id="GO:0005886">
    <property type="term" value="C:plasma membrane"/>
    <property type="evidence" value="ECO:0007669"/>
    <property type="project" value="UniProtKB-SubCell"/>
</dbReference>
<feature type="transmembrane region" description="Helical" evidence="6">
    <location>
        <begin position="78"/>
        <end position="96"/>
    </location>
</feature>
<accession>A0A369TSC0</accession>
<keyword evidence="8" id="KW-1185">Reference proteome</keyword>
<feature type="transmembrane region" description="Helical" evidence="6">
    <location>
        <begin position="183"/>
        <end position="204"/>
    </location>
</feature>
<gene>
    <name evidence="7" type="ORF">DU478_01530</name>
</gene>
<dbReference type="EMBL" id="QPMK01000001">
    <property type="protein sequence ID" value="RDD68178.1"/>
    <property type="molecule type" value="Genomic_DNA"/>
</dbReference>
<proteinExistence type="predicted"/>
<dbReference type="Proteomes" id="UP000253977">
    <property type="component" value="Unassembled WGS sequence"/>
</dbReference>
<keyword evidence="2" id="KW-1003">Cell membrane</keyword>
<evidence type="ECO:0000256" key="3">
    <source>
        <dbReference type="ARBA" id="ARBA00022692"/>
    </source>
</evidence>
<dbReference type="GO" id="GO:0015171">
    <property type="term" value="F:amino acid transmembrane transporter activity"/>
    <property type="evidence" value="ECO:0007669"/>
    <property type="project" value="TreeGrafter"/>
</dbReference>
<keyword evidence="4 6" id="KW-1133">Transmembrane helix</keyword>
<sequence length="207" mass="20851">MVDMISIWAALAAFVVVAAAPGPATLALATVAMRTGRGPGLRFGLGLSAGLAFWGLVAAAGLGALLQSSAQALTMLKLLGGAYLLWLAVGAARSAWKEADGGAAQTGRSAWFRQGLLLNLSNPKAVLAWMATLSLGLDAQGGVAQVIIVTSLCSGAGCAIYAVYGLAFSVGGVRAGYQRARRWIDAAAAGLFALAGFGLIRSALSRG</sequence>
<evidence type="ECO:0000313" key="8">
    <source>
        <dbReference type="Proteomes" id="UP000253977"/>
    </source>
</evidence>
<comment type="subcellular location">
    <subcellularLocation>
        <location evidence="1">Cell membrane</location>
        <topology evidence="1">Multi-pass membrane protein</topology>
    </subcellularLocation>
</comment>
<comment type="caution">
    <text evidence="7">The sequence shown here is derived from an EMBL/GenBank/DDBJ whole genome shotgun (WGS) entry which is preliminary data.</text>
</comment>
<dbReference type="AlphaFoldDB" id="A0A369TSC0"/>
<dbReference type="PANTHER" id="PTHR30086">
    <property type="entry name" value="ARGININE EXPORTER PROTEIN ARGO"/>
    <property type="match status" value="1"/>
</dbReference>
<reference evidence="7 8" key="1">
    <citation type="submission" date="2018-07" db="EMBL/GenBank/DDBJ databases">
        <title>Thalassococcus profundi sp. nov., a marine bacterium isolated from deep seawater of Okinawa Trough.</title>
        <authorList>
            <person name="Yu M."/>
        </authorList>
    </citation>
    <scope>NUCLEOTIDE SEQUENCE [LARGE SCALE GENOMIC DNA]</scope>
    <source>
        <strain evidence="7 8">WRAS1</strain>
    </source>
</reference>
<evidence type="ECO:0000256" key="4">
    <source>
        <dbReference type="ARBA" id="ARBA00022989"/>
    </source>
</evidence>
<dbReference type="Pfam" id="PF01810">
    <property type="entry name" value="LysE"/>
    <property type="match status" value="1"/>
</dbReference>
<protein>
    <submittedName>
        <fullName evidence="7">LysE family translocator</fullName>
    </submittedName>
</protein>
<evidence type="ECO:0000313" key="7">
    <source>
        <dbReference type="EMBL" id="RDD68178.1"/>
    </source>
</evidence>
<feature type="transmembrane region" description="Helical" evidence="6">
    <location>
        <begin position="143"/>
        <end position="171"/>
    </location>
</feature>
<evidence type="ECO:0000256" key="6">
    <source>
        <dbReference type="SAM" id="Phobius"/>
    </source>
</evidence>
<evidence type="ECO:0000256" key="5">
    <source>
        <dbReference type="ARBA" id="ARBA00023136"/>
    </source>
</evidence>
<dbReference type="PANTHER" id="PTHR30086:SF19">
    <property type="entry name" value="THREONINE EFFLUX PROTEIN"/>
    <property type="match status" value="1"/>
</dbReference>
<organism evidence="7 8">
    <name type="scientific">Thalassococcus profundi</name>
    <dbReference type="NCBI Taxonomy" id="2282382"/>
    <lineage>
        <taxon>Bacteria</taxon>
        <taxon>Pseudomonadati</taxon>
        <taxon>Pseudomonadota</taxon>
        <taxon>Alphaproteobacteria</taxon>
        <taxon>Rhodobacterales</taxon>
        <taxon>Roseobacteraceae</taxon>
        <taxon>Thalassococcus</taxon>
    </lineage>
</organism>
<keyword evidence="5 6" id="KW-0472">Membrane</keyword>
<dbReference type="InterPro" id="IPR001123">
    <property type="entry name" value="LeuE-type"/>
</dbReference>
<feature type="transmembrane region" description="Helical" evidence="6">
    <location>
        <begin position="45"/>
        <end position="66"/>
    </location>
</feature>
<evidence type="ECO:0000256" key="1">
    <source>
        <dbReference type="ARBA" id="ARBA00004651"/>
    </source>
</evidence>
<dbReference type="RefSeq" id="WP_114509157.1">
    <property type="nucleotide sequence ID" value="NZ_QPMK01000001.1"/>
</dbReference>
<dbReference type="OrthoDB" id="7659099at2"/>
<evidence type="ECO:0000256" key="2">
    <source>
        <dbReference type="ARBA" id="ARBA00022475"/>
    </source>
</evidence>
<name>A0A369TSC0_9RHOB</name>
<keyword evidence="3 6" id="KW-0812">Transmembrane</keyword>